<dbReference type="EMBL" id="BAABIV010000028">
    <property type="protein sequence ID" value="GAA5003381.1"/>
    <property type="molecule type" value="Genomic_DNA"/>
</dbReference>
<sequence>MPRGAYGKAARARAASRPDLIRKEEIPPRRVHSVWDGEMLPLGDDRAPRD</sequence>
<feature type="compositionally biased region" description="Low complexity" evidence="1">
    <location>
        <begin position="1"/>
        <end position="17"/>
    </location>
</feature>
<evidence type="ECO:0000313" key="3">
    <source>
        <dbReference type="Proteomes" id="UP001500610"/>
    </source>
</evidence>
<dbReference type="Proteomes" id="UP001500610">
    <property type="component" value="Unassembled WGS sequence"/>
</dbReference>
<organism evidence="2 3">
    <name type="scientific">Streptomyces hyderabadensis</name>
    <dbReference type="NCBI Taxonomy" id="598549"/>
    <lineage>
        <taxon>Bacteria</taxon>
        <taxon>Bacillati</taxon>
        <taxon>Actinomycetota</taxon>
        <taxon>Actinomycetes</taxon>
        <taxon>Kitasatosporales</taxon>
        <taxon>Streptomycetaceae</taxon>
        <taxon>Streptomyces</taxon>
    </lineage>
</organism>
<evidence type="ECO:0000256" key="1">
    <source>
        <dbReference type="SAM" id="MobiDB-lite"/>
    </source>
</evidence>
<reference evidence="3" key="1">
    <citation type="journal article" date="2019" name="Int. J. Syst. Evol. Microbiol.">
        <title>The Global Catalogue of Microorganisms (GCM) 10K type strain sequencing project: providing services to taxonomists for standard genome sequencing and annotation.</title>
        <authorList>
            <consortium name="The Broad Institute Genomics Platform"/>
            <consortium name="The Broad Institute Genome Sequencing Center for Infectious Disease"/>
            <person name="Wu L."/>
            <person name="Ma J."/>
        </authorList>
    </citation>
    <scope>NUCLEOTIDE SEQUENCE [LARGE SCALE GENOMIC DNA]</scope>
    <source>
        <strain evidence="3">JCM 17657</strain>
    </source>
</reference>
<protein>
    <submittedName>
        <fullName evidence="2">Uncharacterized protein</fullName>
    </submittedName>
</protein>
<feature type="region of interest" description="Disordered" evidence="1">
    <location>
        <begin position="1"/>
        <end position="25"/>
    </location>
</feature>
<keyword evidence="3" id="KW-1185">Reference proteome</keyword>
<accession>A0ABP9IN90</accession>
<name>A0ABP9IN90_9ACTN</name>
<comment type="caution">
    <text evidence="2">The sequence shown here is derived from an EMBL/GenBank/DDBJ whole genome shotgun (WGS) entry which is preliminary data.</text>
</comment>
<proteinExistence type="predicted"/>
<evidence type="ECO:0000313" key="2">
    <source>
        <dbReference type="EMBL" id="GAA5003381.1"/>
    </source>
</evidence>
<gene>
    <name evidence="2" type="ORF">GCM10023257_55300</name>
</gene>